<dbReference type="PANTHER" id="PTHR30003:SF0">
    <property type="entry name" value="GLYCOLATE PERMEASE GLCA-RELATED"/>
    <property type="match status" value="1"/>
</dbReference>
<dbReference type="GO" id="GO:0015129">
    <property type="term" value="F:lactate transmembrane transporter activity"/>
    <property type="evidence" value="ECO:0007669"/>
    <property type="project" value="InterPro"/>
</dbReference>
<name>A0A7S3LFU3_9STRA</name>
<organism evidence="9">
    <name type="scientific">Amphora coffeiformis</name>
    <dbReference type="NCBI Taxonomy" id="265554"/>
    <lineage>
        <taxon>Eukaryota</taxon>
        <taxon>Sar</taxon>
        <taxon>Stramenopiles</taxon>
        <taxon>Ochrophyta</taxon>
        <taxon>Bacillariophyta</taxon>
        <taxon>Bacillariophyceae</taxon>
        <taxon>Bacillariophycidae</taxon>
        <taxon>Thalassiophysales</taxon>
        <taxon>Catenulaceae</taxon>
        <taxon>Amphora</taxon>
    </lineage>
</organism>
<evidence type="ECO:0000256" key="5">
    <source>
        <dbReference type="ARBA" id="ARBA00022989"/>
    </source>
</evidence>
<evidence type="ECO:0000256" key="6">
    <source>
        <dbReference type="ARBA" id="ARBA00023136"/>
    </source>
</evidence>
<keyword evidence="3" id="KW-1003">Cell membrane</keyword>
<feature type="transmembrane region" description="Helical" evidence="8">
    <location>
        <begin position="285"/>
        <end position="303"/>
    </location>
</feature>
<accession>A0A7S3LFU3</accession>
<dbReference type="Pfam" id="PF02652">
    <property type="entry name" value="Lactate_perm"/>
    <property type="match status" value="2"/>
</dbReference>
<feature type="compositionally biased region" description="Acidic residues" evidence="7">
    <location>
        <begin position="345"/>
        <end position="354"/>
    </location>
</feature>
<feature type="transmembrane region" description="Helical" evidence="8">
    <location>
        <begin position="631"/>
        <end position="650"/>
    </location>
</feature>
<evidence type="ECO:0000256" key="1">
    <source>
        <dbReference type="ARBA" id="ARBA00004651"/>
    </source>
</evidence>
<feature type="transmembrane region" description="Helical" evidence="8">
    <location>
        <begin position="151"/>
        <end position="172"/>
    </location>
</feature>
<feature type="compositionally biased region" description="Basic and acidic residues" evidence="7">
    <location>
        <begin position="324"/>
        <end position="336"/>
    </location>
</feature>
<keyword evidence="2" id="KW-0813">Transport</keyword>
<evidence type="ECO:0000256" key="3">
    <source>
        <dbReference type="ARBA" id="ARBA00022475"/>
    </source>
</evidence>
<evidence type="ECO:0000313" key="9">
    <source>
        <dbReference type="EMBL" id="CAE0421081.1"/>
    </source>
</evidence>
<keyword evidence="4 8" id="KW-0812">Transmembrane</keyword>
<reference evidence="9" key="1">
    <citation type="submission" date="2021-01" db="EMBL/GenBank/DDBJ databases">
        <authorList>
            <person name="Corre E."/>
            <person name="Pelletier E."/>
            <person name="Niang G."/>
            <person name="Scheremetjew M."/>
            <person name="Finn R."/>
            <person name="Kale V."/>
            <person name="Holt S."/>
            <person name="Cochrane G."/>
            <person name="Meng A."/>
            <person name="Brown T."/>
            <person name="Cohen L."/>
        </authorList>
    </citation>
    <scope>NUCLEOTIDE SEQUENCE</scope>
    <source>
        <strain evidence="9">CCMP127</strain>
    </source>
</reference>
<dbReference type="EMBL" id="HBIM01023957">
    <property type="protein sequence ID" value="CAE0421081.1"/>
    <property type="molecule type" value="Transcribed_RNA"/>
</dbReference>
<protein>
    <recommendedName>
        <fullName evidence="10">Lactate permease</fullName>
    </recommendedName>
</protein>
<feature type="transmembrane region" description="Helical" evidence="8">
    <location>
        <begin position="229"/>
        <end position="252"/>
    </location>
</feature>
<dbReference type="PANTHER" id="PTHR30003">
    <property type="entry name" value="L-LACTATE PERMEASE"/>
    <property type="match status" value="1"/>
</dbReference>
<evidence type="ECO:0000256" key="8">
    <source>
        <dbReference type="SAM" id="Phobius"/>
    </source>
</evidence>
<dbReference type="InterPro" id="IPR003804">
    <property type="entry name" value="Lactate_perm"/>
</dbReference>
<keyword evidence="5 8" id="KW-1133">Transmembrane helix</keyword>
<keyword evidence="6 8" id="KW-0472">Membrane</keyword>
<sequence length="651" mass="70156">MSFNDRYNCLDEAAYACADLCETLEACAACKCVVLPTSTGGDWGDVMDVFFCLMPILFLVYATIKPNPLPTTTSLPAAALLMYLVRLMYLQSDPILATGSVILGLHEALTPLSIMAGAITLFESMEATYCLPYMMREIKALTAGHPIAEAMLIFCFAYMVEGASGFGTPAALGAPMLVSVGHPPMESVVTLLIFNTFATVWGAVGTPIWFGFGSLGLTDDEYSDISRKAAACLAVSGVILIPAVLTLLTPWSVVRANLLFIFLSLVTCVGPSVAIAFVSYEFPSLIGGIAGCLGTALLIQYKVGLAEFKGAKRRSDSGHTSGSMHKEEESPVHDNDNNDTSPDNEGVEEQEEANLEQVELGEDDNSNEMDVNEEIAQVEAALGPRKSFSEGYLSELVLRTFPIWGVVLLLILTRVEQIGIKEQLQKREPYFDIHFGTWGTFRLSSAIVFQLRDILGYPGLNWKYELFYVPFLLPFVVVSAIIIFIYRKNLATSPADIARTVTQRLRNPAIALFGALALVQLLIRSGDAAPANILGTILSDWFKEAFVVLTPLLGALGSFFSGSTTVSNLTFGDIQVIAAESIGTSKTSILALQAVGGSAGNGICLNNIIAACAVVGLNIGEGQILMKTYKFVFANTTIATIIMLVLFIRFD</sequence>
<evidence type="ECO:0000256" key="2">
    <source>
        <dbReference type="ARBA" id="ARBA00022448"/>
    </source>
</evidence>
<feature type="transmembrane region" description="Helical" evidence="8">
    <location>
        <begin position="192"/>
        <end position="217"/>
    </location>
</feature>
<feature type="transmembrane region" description="Helical" evidence="8">
    <location>
        <begin position="258"/>
        <end position="278"/>
    </location>
</feature>
<dbReference type="AlphaFoldDB" id="A0A7S3LFU3"/>
<dbReference type="GO" id="GO:0005886">
    <property type="term" value="C:plasma membrane"/>
    <property type="evidence" value="ECO:0007669"/>
    <property type="project" value="UniProtKB-SubCell"/>
</dbReference>
<dbReference type="GO" id="GO:0015295">
    <property type="term" value="F:solute:proton symporter activity"/>
    <property type="evidence" value="ECO:0007669"/>
    <property type="project" value="TreeGrafter"/>
</dbReference>
<proteinExistence type="predicted"/>
<feature type="region of interest" description="Disordered" evidence="7">
    <location>
        <begin position="313"/>
        <end position="354"/>
    </location>
</feature>
<feature type="transmembrane region" description="Helical" evidence="8">
    <location>
        <begin position="396"/>
        <end position="415"/>
    </location>
</feature>
<comment type="subcellular location">
    <subcellularLocation>
        <location evidence="1">Cell membrane</location>
        <topology evidence="1">Multi-pass membrane protein</topology>
    </subcellularLocation>
</comment>
<evidence type="ECO:0000256" key="7">
    <source>
        <dbReference type="SAM" id="MobiDB-lite"/>
    </source>
</evidence>
<evidence type="ECO:0008006" key="10">
    <source>
        <dbReference type="Google" id="ProtNLM"/>
    </source>
</evidence>
<feature type="transmembrane region" description="Helical" evidence="8">
    <location>
        <begin position="545"/>
        <end position="562"/>
    </location>
</feature>
<gene>
    <name evidence="9" type="ORF">ACOF00016_LOCUS17730</name>
</gene>
<evidence type="ECO:0000256" key="4">
    <source>
        <dbReference type="ARBA" id="ARBA00022692"/>
    </source>
</evidence>
<feature type="transmembrane region" description="Helical" evidence="8">
    <location>
        <begin position="467"/>
        <end position="486"/>
    </location>
</feature>
<feature type="transmembrane region" description="Helical" evidence="8">
    <location>
        <begin position="507"/>
        <end position="525"/>
    </location>
</feature>